<keyword evidence="1" id="KW-0812">Transmembrane</keyword>
<evidence type="ECO:0000313" key="4">
    <source>
        <dbReference type="Proteomes" id="UP000298246"/>
    </source>
</evidence>
<gene>
    <name evidence="3" type="ORF">B5M42_17120</name>
</gene>
<keyword evidence="1" id="KW-1133">Transmembrane helix</keyword>
<protein>
    <recommendedName>
        <fullName evidence="2">Carbohydrate-binding/sugar hydrolysis domain-containing protein</fullName>
    </recommendedName>
</protein>
<feature type="transmembrane region" description="Helical" evidence="1">
    <location>
        <begin position="495"/>
        <end position="515"/>
    </location>
</feature>
<sequence>MQCFLTEPAYIGHGMPYKRLKCVYLKRLVYLNEAAFRRKGSFAAGKGRDCRVENVTPRTQTTPIRAVKSIWLFGLLLLLLSGTGGAASSAAGLTEAPVASSPAVADSPLQLLIDAAAPGSAIRLEAGHTYRGPAIVNKSLTIRADSGATLVNDAGQPALTLKADGITLVGLHIADGQTDPKSGAVLVQSRFNTISGLEIVTQAGGIYLRSASDNVIEGNRIVGAHALDPGEPFSRRGNGIDLLASPRNRIENNELVHVHDGIYAESSNEVRLTGNRATSSRYGFHVMFSAKPQLIGNTGSYNVTGAMIMAVEGALVQDNRFDKQTENVNSQGILLYDVHRAAVSGNRVEGNRVGFYIEQSSDNLLVENVAAGNFIGMQMLRSDRNTFRSGSFIANVIQAQATESRNNALDGNYWDDFRGLDTDGDGYSNLGYEVDPFFLKLTERVEAYRLFFQAPGLPFLQQMFRADTANWLRDARPLMSPPTSGAPATAGGRSIYLVIAVVLLLGSSIVIYQWGVKTK</sequence>
<dbReference type="InterPro" id="IPR006633">
    <property type="entry name" value="Carb-bd_sugar_hydrolysis-dom"/>
</dbReference>
<dbReference type="Gene3D" id="2.160.20.10">
    <property type="entry name" value="Single-stranded right-handed beta-helix, Pectin lyase-like"/>
    <property type="match status" value="1"/>
</dbReference>
<feature type="domain" description="Carbohydrate-binding/sugar hydrolysis" evidence="2">
    <location>
        <begin position="116"/>
        <end position="265"/>
    </location>
</feature>
<proteinExistence type="predicted"/>
<dbReference type="InterPro" id="IPR012334">
    <property type="entry name" value="Pectin_lyas_fold"/>
</dbReference>
<evidence type="ECO:0000259" key="2">
    <source>
        <dbReference type="SMART" id="SM00722"/>
    </source>
</evidence>
<dbReference type="SMART" id="SM00710">
    <property type="entry name" value="PbH1"/>
    <property type="match status" value="6"/>
</dbReference>
<dbReference type="SUPFAM" id="SSF51126">
    <property type="entry name" value="Pectin lyase-like"/>
    <property type="match status" value="1"/>
</dbReference>
<dbReference type="EMBL" id="MYFO01000025">
    <property type="protein sequence ID" value="TFE85475.1"/>
    <property type="molecule type" value="Genomic_DNA"/>
</dbReference>
<name>A0A4Y8PWM0_9BACL</name>
<reference evidence="3 4" key="1">
    <citation type="submission" date="2017-03" db="EMBL/GenBank/DDBJ databases">
        <title>Isolation of Levoglucosan Utilizing Bacteria.</title>
        <authorList>
            <person name="Arya A.S."/>
        </authorList>
    </citation>
    <scope>NUCLEOTIDE SEQUENCE [LARGE SCALE GENOMIC DNA]</scope>
    <source>
        <strain evidence="3 4">MEC069</strain>
    </source>
</reference>
<feature type="domain" description="Carbohydrate-binding/sugar hydrolysis" evidence="2">
    <location>
        <begin position="296"/>
        <end position="430"/>
    </location>
</feature>
<dbReference type="InterPro" id="IPR006626">
    <property type="entry name" value="PbH1"/>
</dbReference>
<dbReference type="SMART" id="SM00722">
    <property type="entry name" value="CASH"/>
    <property type="match status" value="2"/>
</dbReference>
<accession>A0A4Y8PWM0</accession>
<dbReference type="AlphaFoldDB" id="A0A4Y8PWM0"/>
<dbReference type="Pfam" id="PF05048">
    <property type="entry name" value="NosD"/>
    <property type="match status" value="1"/>
</dbReference>
<dbReference type="InterPro" id="IPR022441">
    <property type="entry name" value="Para_beta_helix_rpt-2"/>
</dbReference>
<dbReference type="NCBIfam" id="TIGR03804">
    <property type="entry name" value="para_beta_helix"/>
    <property type="match status" value="3"/>
</dbReference>
<dbReference type="Proteomes" id="UP000298246">
    <property type="component" value="Unassembled WGS sequence"/>
</dbReference>
<keyword evidence="4" id="KW-1185">Reference proteome</keyword>
<dbReference type="OrthoDB" id="159063at2"/>
<organism evidence="3 4">
    <name type="scientific">Paenibacillus athensensis</name>
    <dbReference type="NCBI Taxonomy" id="1967502"/>
    <lineage>
        <taxon>Bacteria</taxon>
        <taxon>Bacillati</taxon>
        <taxon>Bacillota</taxon>
        <taxon>Bacilli</taxon>
        <taxon>Bacillales</taxon>
        <taxon>Paenibacillaceae</taxon>
        <taxon>Paenibacillus</taxon>
    </lineage>
</organism>
<dbReference type="InterPro" id="IPR007742">
    <property type="entry name" value="NosD_dom"/>
</dbReference>
<comment type="caution">
    <text evidence="3">The sequence shown here is derived from an EMBL/GenBank/DDBJ whole genome shotgun (WGS) entry which is preliminary data.</text>
</comment>
<evidence type="ECO:0000256" key="1">
    <source>
        <dbReference type="SAM" id="Phobius"/>
    </source>
</evidence>
<keyword evidence="1" id="KW-0472">Membrane</keyword>
<evidence type="ECO:0000313" key="3">
    <source>
        <dbReference type="EMBL" id="TFE85475.1"/>
    </source>
</evidence>
<dbReference type="InterPro" id="IPR011050">
    <property type="entry name" value="Pectin_lyase_fold/virulence"/>
</dbReference>